<dbReference type="Gene3D" id="3.40.50.1980">
    <property type="entry name" value="Nitrogenase molybdenum iron protein domain"/>
    <property type="match status" value="2"/>
</dbReference>
<dbReference type="Pfam" id="PF01297">
    <property type="entry name" value="ZnuA"/>
    <property type="match status" value="1"/>
</dbReference>
<reference evidence="2 3" key="1">
    <citation type="submission" date="2020-08" db="EMBL/GenBank/DDBJ databases">
        <title>Genomic Encyclopedia of Type Strains, Phase IV (KMG-IV): sequencing the most valuable type-strain genomes for metagenomic binning, comparative biology and taxonomic classification.</title>
        <authorList>
            <person name="Goeker M."/>
        </authorList>
    </citation>
    <scope>NUCLEOTIDE SEQUENCE [LARGE SCALE GENOMIC DNA]</scope>
    <source>
        <strain evidence="2 3">DSM 22359</strain>
    </source>
</reference>
<keyword evidence="3" id="KW-1185">Reference proteome</keyword>
<keyword evidence="1" id="KW-0732">Signal</keyword>
<sequence>MAIKPRLPGYALGLILCLLALPAQAGLRVFACEPEWAALARALVPEADITTATSYLQDPHYIEARPSLIAAMSRADIALCTGASLEGGWLPTLLQRAANPVIQPGREGLFLAAEQVELHSAHDHVDRSMGDVHPEGNPHVHLAPDRVPVIMAALVQRLQALQPASAAAIQTRYVRWRVRWNNLRSQWQAAASQLEGRSVVVQHASFAYLLRWLGIAMPLDLEPKPGLPPSAGHLNTLLGSPELERVSAILIASHQGNRGAQWLSEQSGKPVLTLPGTVTGEPGTDTLGDLISRIVSALLETAGDQSGG</sequence>
<dbReference type="InterPro" id="IPR006127">
    <property type="entry name" value="ZnuA-like"/>
</dbReference>
<dbReference type="GO" id="GO:0030001">
    <property type="term" value="P:metal ion transport"/>
    <property type="evidence" value="ECO:0007669"/>
    <property type="project" value="InterPro"/>
</dbReference>
<proteinExistence type="predicted"/>
<dbReference type="PANTHER" id="PTHR42953">
    <property type="entry name" value="HIGH-AFFINITY ZINC UPTAKE SYSTEM PROTEIN ZNUA-RELATED"/>
    <property type="match status" value="1"/>
</dbReference>
<dbReference type="RefSeq" id="WP_183699095.1">
    <property type="nucleotide sequence ID" value="NZ_JACHFE010000001.1"/>
</dbReference>
<dbReference type="Proteomes" id="UP000591735">
    <property type="component" value="Unassembled WGS sequence"/>
</dbReference>
<evidence type="ECO:0000313" key="2">
    <source>
        <dbReference type="EMBL" id="MBB5319859.1"/>
    </source>
</evidence>
<evidence type="ECO:0000313" key="3">
    <source>
        <dbReference type="Proteomes" id="UP000591735"/>
    </source>
</evidence>
<accession>A0A840U416</accession>
<evidence type="ECO:0000256" key="1">
    <source>
        <dbReference type="SAM" id="SignalP"/>
    </source>
</evidence>
<feature type="signal peptide" evidence="1">
    <location>
        <begin position="1"/>
        <end position="25"/>
    </location>
</feature>
<dbReference type="InterPro" id="IPR050492">
    <property type="entry name" value="Bact_metal-bind_prot9"/>
</dbReference>
<dbReference type="PANTHER" id="PTHR42953:SF2">
    <property type="entry name" value="ADHESION PROTEIN"/>
    <property type="match status" value="1"/>
</dbReference>
<dbReference type="EMBL" id="JACHFE010000001">
    <property type="protein sequence ID" value="MBB5319859.1"/>
    <property type="molecule type" value="Genomic_DNA"/>
</dbReference>
<gene>
    <name evidence="2" type="ORF">HNR38_000327</name>
</gene>
<comment type="caution">
    <text evidence="2">The sequence shown here is derived from an EMBL/GenBank/DDBJ whole genome shotgun (WGS) entry which is preliminary data.</text>
</comment>
<feature type="chain" id="PRO_5032336716" evidence="1">
    <location>
        <begin position="26"/>
        <end position="308"/>
    </location>
</feature>
<organism evidence="2 3">
    <name type="scientific">Marinobacter oulmenensis</name>
    <dbReference type="NCBI Taxonomy" id="643747"/>
    <lineage>
        <taxon>Bacteria</taxon>
        <taxon>Pseudomonadati</taxon>
        <taxon>Pseudomonadota</taxon>
        <taxon>Gammaproteobacteria</taxon>
        <taxon>Pseudomonadales</taxon>
        <taxon>Marinobacteraceae</taxon>
        <taxon>Marinobacter</taxon>
    </lineage>
</organism>
<dbReference type="SUPFAM" id="SSF53807">
    <property type="entry name" value="Helical backbone' metal receptor"/>
    <property type="match status" value="1"/>
</dbReference>
<protein>
    <submittedName>
        <fullName evidence="2">Zinc/manganese transport system substrate-binding protein</fullName>
    </submittedName>
</protein>
<dbReference type="AlphaFoldDB" id="A0A840U416"/>
<dbReference type="GO" id="GO:0046872">
    <property type="term" value="F:metal ion binding"/>
    <property type="evidence" value="ECO:0007669"/>
    <property type="project" value="InterPro"/>
</dbReference>
<name>A0A840U416_9GAMM</name>